<evidence type="ECO:0000259" key="4">
    <source>
        <dbReference type="Pfam" id="PF00370"/>
    </source>
</evidence>
<evidence type="ECO:0000256" key="1">
    <source>
        <dbReference type="ARBA" id="ARBA00009156"/>
    </source>
</evidence>
<comment type="similarity">
    <text evidence="1">Belongs to the FGGY kinase family.</text>
</comment>
<organism evidence="5 6">
    <name type="scientific">Sinomicrobium weinanense</name>
    <dbReference type="NCBI Taxonomy" id="2842200"/>
    <lineage>
        <taxon>Bacteria</taxon>
        <taxon>Pseudomonadati</taxon>
        <taxon>Bacteroidota</taxon>
        <taxon>Flavobacteriia</taxon>
        <taxon>Flavobacteriales</taxon>
        <taxon>Flavobacteriaceae</taxon>
        <taxon>Sinomicrobium</taxon>
    </lineage>
</organism>
<dbReference type="Pfam" id="PF00370">
    <property type="entry name" value="FGGY_N"/>
    <property type="match status" value="1"/>
</dbReference>
<comment type="caution">
    <text evidence="5">The sequence shown here is derived from an EMBL/GenBank/DDBJ whole genome shotgun (WGS) entry which is preliminary data.</text>
</comment>
<reference evidence="5 6" key="1">
    <citation type="submission" date="2020-09" db="EMBL/GenBank/DDBJ databases">
        <title>Sinomicrobium weinanense sp. nov., a halophilic bacteria isolated from saline-alkali soil.</title>
        <authorList>
            <person name="Wu P."/>
            <person name="Ren H."/>
            <person name="Mei Y."/>
            <person name="Liang Y."/>
            <person name="Chen Z."/>
        </authorList>
    </citation>
    <scope>NUCLEOTIDE SEQUENCE [LARGE SCALE GENOMIC DNA]</scope>
    <source>
        <strain evidence="5 6">FJxs</strain>
    </source>
</reference>
<evidence type="ECO:0000256" key="3">
    <source>
        <dbReference type="ARBA" id="ARBA00022777"/>
    </source>
</evidence>
<dbReference type="InterPro" id="IPR018484">
    <property type="entry name" value="FGGY_N"/>
</dbReference>
<dbReference type="RefSeq" id="WP_187963832.1">
    <property type="nucleotide sequence ID" value="NZ_JACVDC010000002.1"/>
</dbReference>
<keyword evidence="6" id="KW-1185">Reference proteome</keyword>
<dbReference type="EMBL" id="JACVDC010000002">
    <property type="protein sequence ID" value="MBC9794675.1"/>
    <property type="molecule type" value="Genomic_DNA"/>
</dbReference>
<dbReference type="InterPro" id="IPR043129">
    <property type="entry name" value="ATPase_NBD"/>
</dbReference>
<dbReference type="Proteomes" id="UP000653730">
    <property type="component" value="Unassembled WGS sequence"/>
</dbReference>
<dbReference type="AlphaFoldDB" id="A0A926JNR5"/>
<dbReference type="GO" id="GO:0005975">
    <property type="term" value="P:carbohydrate metabolic process"/>
    <property type="evidence" value="ECO:0007669"/>
    <property type="project" value="InterPro"/>
</dbReference>
<dbReference type="InterPro" id="IPR050406">
    <property type="entry name" value="FGGY_Carb_Kinase"/>
</dbReference>
<accession>A0A926JNR5</accession>
<dbReference type="PANTHER" id="PTHR43095:SF2">
    <property type="entry name" value="GLUCONOKINASE"/>
    <property type="match status" value="1"/>
</dbReference>
<dbReference type="Gene3D" id="3.30.420.40">
    <property type="match status" value="2"/>
</dbReference>
<gene>
    <name evidence="5" type="ORF">IBL28_01740</name>
</gene>
<protein>
    <submittedName>
        <fullName evidence="5">Carbohydrate kinase</fullName>
    </submittedName>
</protein>
<keyword evidence="2" id="KW-0808">Transferase</keyword>
<dbReference type="CDD" id="cd07772">
    <property type="entry name" value="ASKHA_NBD_FGGY_NaCK-like"/>
    <property type="match status" value="1"/>
</dbReference>
<dbReference type="SUPFAM" id="SSF53067">
    <property type="entry name" value="Actin-like ATPase domain"/>
    <property type="match status" value="2"/>
</dbReference>
<evidence type="ECO:0000256" key="2">
    <source>
        <dbReference type="ARBA" id="ARBA00022679"/>
    </source>
</evidence>
<evidence type="ECO:0000313" key="6">
    <source>
        <dbReference type="Proteomes" id="UP000653730"/>
    </source>
</evidence>
<sequence>MEKTYKRTEVTAVFDIGKTNKKFFLFDKNFKEVYREYTLLDEMVDEDGYPAENLQQLQQWLKGMLDRILHAEEYKVTAINFSSYGASFVHVDEKGNVLTPLYNYTKPVPEEVAKEFYDTYGDTLSFATETASPQAGMLNSGMQLYWIKKTKPEIFKKIKYSLHFPQYLSYLFTGIPLSDYTSIGCHTGLWNYKTNDYHSWVYKEEIDRKLPPIVPSETSLSMTYKRRKIKIGVGIHDSSAALLPYILSEKKPFLLVSTGTWSISLNPFNQEPLSVEDVENNCLNYMRTDGKRVKATRFFMGNEYKIQVKKLGEYYGKAYGYHREVKFNKRLYQRLISNSSMHFKFEGIRLRRKKLNKTDLAPFSTFEEAFHQLMIELMELQVETSRRAIGNSTINKIFIDGGFTDNDVFVKLMAYHFQDFKVRTTKNSLGSALGAAMVISEEKPGPKFLKKTYKMEKLAPLLLSPERDAV</sequence>
<dbReference type="GO" id="GO:0016301">
    <property type="term" value="F:kinase activity"/>
    <property type="evidence" value="ECO:0007669"/>
    <property type="project" value="UniProtKB-KW"/>
</dbReference>
<proteinExistence type="inferred from homology"/>
<evidence type="ECO:0000313" key="5">
    <source>
        <dbReference type="EMBL" id="MBC9794675.1"/>
    </source>
</evidence>
<dbReference type="PANTHER" id="PTHR43095">
    <property type="entry name" value="SUGAR KINASE"/>
    <property type="match status" value="1"/>
</dbReference>
<feature type="domain" description="Carbohydrate kinase FGGY N-terminal" evidence="4">
    <location>
        <begin position="13"/>
        <end position="232"/>
    </location>
</feature>
<name>A0A926JNR5_9FLAO</name>
<keyword evidence="3 5" id="KW-0418">Kinase</keyword>